<keyword evidence="2" id="KW-1185">Reference proteome</keyword>
<proteinExistence type="predicted"/>
<reference evidence="1 2" key="1">
    <citation type="submission" date="2018-07" db="EMBL/GenBank/DDBJ databases">
        <title>Genome sequences of Haloplanus aerogenes JCM 16430T.</title>
        <authorList>
            <person name="Kim Y.B."/>
            <person name="Roh S.W."/>
        </authorList>
    </citation>
    <scope>NUCLEOTIDE SEQUENCE [LARGE SCALE GENOMIC DNA]</scope>
    <source>
        <strain evidence="1 2">JCM 16430</strain>
    </source>
</reference>
<accession>A0A3G8QRX2</accession>
<protein>
    <submittedName>
        <fullName evidence="1">Uncharacterized protein</fullName>
    </submittedName>
</protein>
<evidence type="ECO:0000313" key="2">
    <source>
        <dbReference type="Proteomes" id="UP000282007"/>
    </source>
</evidence>
<gene>
    <name evidence="1" type="ORF">DU502_06250</name>
</gene>
<dbReference type="AlphaFoldDB" id="A0A3G8QRX2"/>
<dbReference type="EMBL" id="CP034145">
    <property type="protein sequence ID" value="AZH24995.1"/>
    <property type="molecule type" value="Genomic_DNA"/>
</dbReference>
<dbReference type="RefSeq" id="WP_121920846.1">
    <property type="nucleotide sequence ID" value="NZ_CP034145.1"/>
</dbReference>
<dbReference type="KEGG" id="haer:DU502_06250"/>
<sequence>MTSEWFQSFEYSPVFGYHYPLTGGVTQAHTPPGMYFPTIDYCQFQFPAPVETLEELRTEIAADGVEDELGKITKEIISHELEHTYQNRGSPAWVRLYFPNLLANIVYLNLLKIFTASSKRTIERDQHTGMIRFVLTSLDVELDEFERYENEYSHFDISSLVQLFHFGLQVGVHCHMMISLSMWEPLQEVSARIAEAITAPDETRNVLADHYARLSSNSAENDPPARPSVEEFMEGYEDDMESILEMFRAEWHSYGQEYQRYVLYRILDILDRYGEEHIRAIPEFIQLSSNLSEQGNPSSIFLRLLEQIEVVLARKQSDDFSDRILRWLQKVVWWLIPDFVLYWLINRQFPIDLYSIDTEDAHLDALNDAEQMFHELKKVDPSNPLFELFEAMSENLDAVANSPLPSLVSFTDRGIEPSPTIATRFDETEIYLLKVNAGLTVIRWSAIESILQHQNVMADVEPAIDEFVEDGEVRVLYEQTSRIVDELIAAGATQQILELASRFQSELGFGFFQRSIDIQD</sequence>
<organism evidence="1 2">
    <name type="scientific">Haloplanus aerogenes</name>
    <dbReference type="NCBI Taxonomy" id="660522"/>
    <lineage>
        <taxon>Archaea</taxon>
        <taxon>Methanobacteriati</taxon>
        <taxon>Methanobacteriota</taxon>
        <taxon>Stenosarchaea group</taxon>
        <taxon>Halobacteria</taxon>
        <taxon>Halobacteriales</taxon>
        <taxon>Haloferacaceae</taxon>
        <taxon>Haloplanus</taxon>
    </lineage>
</organism>
<evidence type="ECO:0000313" key="1">
    <source>
        <dbReference type="EMBL" id="AZH24995.1"/>
    </source>
</evidence>
<dbReference type="GeneID" id="38470870"/>
<dbReference type="Proteomes" id="UP000282007">
    <property type="component" value="Chromosome"/>
</dbReference>
<name>A0A3G8QRX2_9EURY</name>